<organism evidence="2 3">
    <name type="scientific">Wansuia hejianensis</name>
    <dbReference type="NCBI Taxonomy" id="2763667"/>
    <lineage>
        <taxon>Bacteria</taxon>
        <taxon>Bacillati</taxon>
        <taxon>Bacillota</taxon>
        <taxon>Clostridia</taxon>
        <taxon>Lachnospirales</taxon>
        <taxon>Lachnospiraceae</taxon>
        <taxon>Wansuia</taxon>
    </lineage>
</organism>
<keyword evidence="1" id="KW-1133">Transmembrane helix</keyword>
<dbReference type="KEGG" id="whj:H9Q79_11970"/>
<dbReference type="Proteomes" id="UP000515860">
    <property type="component" value="Chromosome"/>
</dbReference>
<name>A0A7G9GA03_9FIRM</name>
<feature type="transmembrane region" description="Helical" evidence="1">
    <location>
        <begin position="148"/>
        <end position="167"/>
    </location>
</feature>
<gene>
    <name evidence="2" type="ORF">H9Q79_11970</name>
</gene>
<keyword evidence="3" id="KW-1185">Reference proteome</keyword>
<proteinExistence type="predicted"/>
<evidence type="ECO:0000313" key="2">
    <source>
        <dbReference type="EMBL" id="QNM07635.1"/>
    </source>
</evidence>
<reference evidence="2 3" key="1">
    <citation type="submission" date="2020-08" db="EMBL/GenBank/DDBJ databases">
        <authorList>
            <person name="Liu C."/>
            <person name="Sun Q."/>
        </authorList>
    </citation>
    <scope>NUCLEOTIDE SEQUENCE [LARGE SCALE GENOMIC DNA]</scope>
    <source>
        <strain evidence="2 3">NSJ-29</strain>
    </source>
</reference>
<sequence length="173" mass="18331">MALVLAIISILLFNLKKRKQIAVAVKEGCNDWIRPMASLCIIIGFGSVVKNTRGFEACVALLLNPSRNVYASAALSTAVVSGITASASGGIQIACSTFANTWLQSANPAILNRICSIASCSLDSLPHSGRIHSTFEICKVDLKQGYKYVFVVSVIIRAVVTVIAVILGNMGIC</sequence>
<dbReference type="AlphaFoldDB" id="A0A7G9GA03"/>
<evidence type="ECO:0000313" key="3">
    <source>
        <dbReference type="Proteomes" id="UP000515860"/>
    </source>
</evidence>
<evidence type="ECO:0000256" key="1">
    <source>
        <dbReference type="SAM" id="Phobius"/>
    </source>
</evidence>
<dbReference type="RefSeq" id="WP_147371516.1">
    <property type="nucleotide sequence ID" value="NZ_CP060635.1"/>
</dbReference>
<dbReference type="EMBL" id="CP060635">
    <property type="protein sequence ID" value="QNM07635.1"/>
    <property type="molecule type" value="Genomic_DNA"/>
</dbReference>
<keyword evidence="1" id="KW-0812">Transmembrane</keyword>
<keyword evidence="1" id="KW-0472">Membrane</keyword>
<accession>A0A7G9GA03</accession>
<protein>
    <submittedName>
        <fullName evidence="2">GntP family permease</fullName>
    </submittedName>
</protein>